<dbReference type="SUPFAM" id="SSF52540">
    <property type="entry name" value="P-loop containing nucleoside triphosphate hydrolases"/>
    <property type="match status" value="1"/>
</dbReference>
<dbReference type="PANTHER" id="PTHR43883">
    <property type="entry name" value="SLR0207 PROTEIN"/>
    <property type="match status" value="1"/>
</dbReference>
<dbReference type="Gene3D" id="3.90.1200.10">
    <property type="match status" value="1"/>
</dbReference>
<protein>
    <recommendedName>
        <fullName evidence="3">Zeta toxin</fullName>
    </recommendedName>
</protein>
<dbReference type="InterPro" id="IPR027417">
    <property type="entry name" value="P-loop_NTPase"/>
</dbReference>
<evidence type="ECO:0000313" key="2">
    <source>
        <dbReference type="Proteomes" id="UP000319143"/>
    </source>
</evidence>
<sequence>MATLTKSPISPQQLVASLSEPETYPTGMGTSVVVHETHISWVFLIGDYAYKVKKPVKNAFLDYSTLALREQLCHKELQLDQRCAKELYLDVVPISRSAQRIQVEGNGQPIEYAVKMHRFPEDALLSERLKQGRLTGLDVRQLATDVAAFHLAAAHCANTDSWGEPDRVLRQAIDNFDALLPDLGPDQQRTVDRLLEWTLATMERNTQQFANRIEQGFIRECHGDLHLQNVIDWHGKLMPFDGIEFSEEFRWIDVLSDAAFLAMDFSASGHDHFRHAFTSAYLEQTGDYASLVLLRWYLVYRSLVRAKVATIRANQMLRASQSKRCERERLETIADSNRHLDLADRFTWPAVPTLSITHGRSGSGKTTMTERFIEREGAIRIRSDIERKRQVGMDPEQRPSRYQRELLYSEASRGATYRRLRKLSRSILRSGTSVIVDATFLRAADRQRFNQLAQQEGVGYRILDFPSELATLRQRIVDRSRSGGDASDADLSVLEMQTKMEQPLTDQERRYVVNAAVQQ</sequence>
<dbReference type="SUPFAM" id="SSF56112">
    <property type="entry name" value="Protein kinase-like (PK-like)"/>
    <property type="match status" value="1"/>
</dbReference>
<dbReference type="Gene3D" id="3.40.50.300">
    <property type="entry name" value="P-loop containing nucleotide triphosphate hydrolases"/>
    <property type="match status" value="1"/>
</dbReference>
<dbReference type="AlphaFoldDB" id="A0A5C6D1E0"/>
<dbReference type="Pfam" id="PF13671">
    <property type="entry name" value="AAA_33"/>
    <property type="match status" value="1"/>
</dbReference>
<evidence type="ECO:0008006" key="3">
    <source>
        <dbReference type="Google" id="ProtNLM"/>
    </source>
</evidence>
<proteinExistence type="predicted"/>
<dbReference type="EMBL" id="SJPV01000022">
    <property type="protein sequence ID" value="TWU30548.1"/>
    <property type="molecule type" value="Genomic_DNA"/>
</dbReference>
<accession>A0A5C6D1E0</accession>
<dbReference type="InterPro" id="IPR011009">
    <property type="entry name" value="Kinase-like_dom_sf"/>
</dbReference>
<comment type="caution">
    <text evidence="1">The sequence shown here is derived from an EMBL/GenBank/DDBJ whole genome shotgun (WGS) entry which is preliminary data.</text>
</comment>
<dbReference type="InterPro" id="IPR052732">
    <property type="entry name" value="Cell-binding_unc_protein"/>
</dbReference>
<keyword evidence="2" id="KW-1185">Reference proteome</keyword>
<dbReference type="PANTHER" id="PTHR43883:SF1">
    <property type="entry name" value="GLUCONOKINASE"/>
    <property type="match status" value="1"/>
</dbReference>
<organism evidence="1 2">
    <name type="scientific">Novipirellula artificiosorum</name>
    <dbReference type="NCBI Taxonomy" id="2528016"/>
    <lineage>
        <taxon>Bacteria</taxon>
        <taxon>Pseudomonadati</taxon>
        <taxon>Planctomycetota</taxon>
        <taxon>Planctomycetia</taxon>
        <taxon>Pirellulales</taxon>
        <taxon>Pirellulaceae</taxon>
        <taxon>Novipirellula</taxon>
    </lineage>
</organism>
<name>A0A5C6D1E0_9BACT</name>
<gene>
    <name evidence="1" type="ORF">Poly41_66430</name>
</gene>
<dbReference type="Proteomes" id="UP000319143">
    <property type="component" value="Unassembled WGS sequence"/>
</dbReference>
<evidence type="ECO:0000313" key="1">
    <source>
        <dbReference type="EMBL" id="TWU30548.1"/>
    </source>
</evidence>
<reference evidence="1 2" key="1">
    <citation type="submission" date="2019-02" db="EMBL/GenBank/DDBJ databases">
        <title>Deep-cultivation of Planctomycetes and their phenomic and genomic characterization uncovers novel biology.</title>
        <authorList>
            <person name="Wiegand S."/>
            <person name="Jogler M."/>
            <person name="Boedeker C."/>
            <person name="Pinto D."/>
            <person name="Vollmers J."/>
            <person name="Rivas-Marin E."/>
            <person name="Kohn T."/>
            <person name="Peeters S.H."/>
            <person name="Heuer A."/>
            <person name="Rast P."/>
            <person name="Oberbeckmann S."/>
            <person name="Bunk B."/>
            <person name="Jeske O."/>
            <person name="Meyerdierks A."/>
            <person name="Storesund J.E."/>
            <person name="Kallscheuer N."/>
            <person name="Luecker S."/>
            <person name="Lage O.M."/>
            <person name="Pohl T."/>
            <person name="Merkel B.J."/>
            <person name="Hornburger P."/>
            <person name="Mueller R.-W."/>
            <person name="Bruemmer F."/>
            <person name="Labrenz M."/>
            <person name="Spormann A.M."/>
            <person name="Op Den Camp H."/>
            <person name="Overmann J."/>
            <person name="Amann R."/>
            <person name="Jetten M.S.M."/>
            <person name="Mascher T."/>
            <person name="Medema M.H."/>
            <person name="Devos D.P."/>
            <person name="Kaster A.-K."/>
            <person name="Ovreas L."/>
            <person name="Rohde M."/>
            <person name="Galperin M.Y."/>
            <person name="Jogler C."/>
        </authorList>
    </citation>
    <scope>NUCLEOTIDE SEQUENCE [LARGE SCALE GENOMIC DNA]</scope>
    <source>
        <strain evidence="1 2">Poly41</strain>
    </source>
</reference>
<dbReference type="RefSeq" id="WP_146531318.1">
    <property type="nucleotide sequence ID" value="NZ_SJPV01000022.1"/>
</dbReference>
<dbReference type="OrthoDB" id="9810277at2"/>